<dbReference type="SMART" id="SM00388">
    <property type="entry name" value="HisKA"/>
    <property type="match status" value="1"/>
</dbReference>
<accession>A0A9D6V7U3</accession>
<dbReference type="Gene3D" id="3.30.450.20">
    <property type="entry name" value="PAS domain"/>
    <property type="match status" value="2"/>
</dbReference>
<evidence type="ECO:0000256" key="11">
    <source>
        <dbReference type="ARBA" id="ARBA00022989"/>
    </source>
</evidence>
<comment type="subcellular location">
    <subcellularLocation>
        <location evidence="2">Cell membrane</location>
        <topology evidence="2">Multi-pass membrane protein</topology>
    </subcellularLocation>
</comment>
<dbReference type="AlphaFoldDB" id="A0A9D6V7U3"/>
<dbReference type="EC" id="2.7.13.3" evidence="3"/>
<evidence type="ECO:0000313" key="16">
    <source>
        <dbReference type="EMBL" id="MBI5251546.1"/>
    </source>
</evidence>
<reference evidence="16" key="1">
    <citation type="submission" date="2020-07" db="EMBL/GenBank/DDBJ databases">
        <title>Huge and variable diversity of episymbiotic CPR bacteria and DPANN archaea in groundwater ecosystems.</title>
        <authorList>
            <person name="He C.Y."/>
            <person name="Keren R."/>
            <person name="Whittaker M."/>
            <person name="Farag I.F."/>
            <person name="Doudna J."/>
            <person name="Cate J.H.D."/>
            <person name="Banfield J.F."/>
        </authorList>
    </citation>
    <scope>NUCLEOTIDE SEQUENCE</scope>
    <source>
        <strain evidence="16">NC_groundwater_1664_Pr3_B-0.1um_52_9</strain>
    </source>
</reference>
<feature type="domain" description="Histidine kinase" evidence="15">
    <location>
        <begin position="343"/>
        <end position="561"/>
    </location>
</feature>
<keyword evidence="12" id="KW-0902">Two-component regulatory system</keyword>
<name>A0A9D6V7U3_9BACT</name>
<dbReference type="CDD" id="cd00082">
    <property type="entry name" value="HisKA"/>
    <property type="match status" value="1"/>
</dbReference>
<keyword evidence="7 14" id="KW-0812">Transmembrane</keyword>
<evidence type="ECO:0000256" key="5">
    <source>
        <dbReference type="ARBA" id="ARBA00022553"/>
    </source>
</evidence>
<dbReference type="InterPro" id="IPR036890">
    <property type="entry name" value="HATPase_C_sf"/>
</dbReference>
<dbReference type="GO" id="GO:0000155">
    <property type="term" value="F:phosphorelay sensor kinase activity"/>
    <property type="evidence" value="ECO:0007669"/>
    <property type="project" value="InterPro"/>
</dbReference>
<dbReference type="InterPro" id="IPR036097">
    <property type="entry name" value="HisK_dim/P_sf"/>
</dbReference>
<evidence type="ECO:0000256" key="12">
    <source>
        <dbReference type="ARBA" id="ARBA00023012"/>
    </source>
</evidence>
<dbReference type="Pfam" id="PF02743">
    <property type="entry name" value="dCache_1"/>
    <property type="match status" value="1"/>
</dbReference>
<dbReference type="InterPro" id="IPR004358">
    <property type="entry name" value="Sig_transdc_His_kin-like_C"/>
</dbReference>
<dbReference type="Pfam" id="PF00512">
    <property type="entry name" value="HisKA"/>
    <property type="match status" value="1"/>
</dbReference>
<evidence type="ECO:0000256" key="10">
    <source>
        <dbReference type="ARBA" id="ARBA00022840"/>
    </source>
</evidence>
<dbReference type="InterPro" id="IPR033479">
    <property type="entry name" value="dCache_1"/>
</dbReference>
<keyword evidence="10" id="KW-0067">ATP-binding</keyword>
<comment type="catalytic activity">
    <reaction evidence="1">
        <text>ATP + protein L-histidine = ADP + protein N-phospho-L-histidine.</text>
        <dbReference type="EC" id="2.7.13.3"/>
    </reaction>
</comment>
<dbReference type="SUPFAM" id="SSF55874">
    <property type="entry name" value="ATPase domain of HSP90 chaperone/DNA topoisomerase II/histidine kinase"/>
    <property type="match status" value="1"/>
</dbReference>
<keyword evidence="5" id="KW-0597">Phosphoprotein</keyword>
<keyword evidence="13 14" id="KW-0472">Membrane</keyword>
<dbReference type="PROSITE" id="PS50109">
    <property type="entry name" value="HIS_KIN"/>
    <property type="match status" value="1"/>
</dbReference>
<evidence type="ECO:0000256" key="6">
    <source>
        <dbReference type="ARBA" id="ARBA00022679"/>
    </source>
</evidence>
<dbReference type="InterPro" id="IPR003594">
    <property type="entry name" value="HATPase_dom"/>
</dbReference>
<feature type="transmembrane region" description="Helical" evidence="14">
    <location>
        <begin position="20"/>
        <end position="42"/>
    </location>
</feature>
<keyword evidence="9 16" id="KW-0418">Kinase</keyword>
<organism evidence="16 17">
    <name type="scientific">Desulfomonile tiedjei</name>
    <dbReference type="NCBI Taxonomy" id="2358"/>
    <lineage>
        <taxon>Bacteria</taxon>
        <taxon>Pseudomonadati</taxon>
        <taxon>Thermodesulfobacteriota</taxon>
        <taxon>Desulfomonilia</taxon>
        <taxon>Desulfomonilales</taxon>
        <taxon>Desulfomonilaceae</taxon>
        <taxon>Desulfomonile</taxon>
    </lineage>
</organism>
<keyword evidence="6" id="KW-0808">Transferase</keyword>
<protein>
    <recommendedName>
        <fullName evidence="3">histidine kinase</fullName>
        <ecNumber evidence="3">2.7.13.3</ecNumber>
    </recommendedName>
</protein>
<dbReference type="InterPro" id="IPR003661">
    <property type="entry name" value="HisK_dim/P_dom"/>
</dbReference>
<dbReference type="Pfam" id="PF02518">
    <property type="entry name" value="HATPase_c"/>
    <property type="match status" value="1"/>
</dbReference>
<dbReference type="Gene3D" id="3.30.565.10">
    <property type="entry name" value="Histidine kinase-like ATPase, C-terminal domain"/>
    <property type="match status" value="1"/>
</dbReference>
<dbReference type="PRINTS" id="PR00344">
    <property type="entry name" value="BCTRLSENSOR"/>
</dbReference>
<dbReference type="EMBL" id="JACRDE010000493">
    <property type="protein sequence ID" value="MBI5251546.1"/>
    <property type="molecule type" value="Genomic_DNA"/>
</dbReference>
<dbReference type="GO" id="GO:0005886">
    <property type="term" value="C:plasma membrane"/>
    <property type="evidence" value="ECO:0007669"/>
    <property type="project" value="UniProtKB-SubCell"/>
</dbReference>
<dbReference type="Proteomes" id="UP000807825">
    <property type="component" value="Unassembled WGS sequence"/>
</dbReference>
<evidence type="ECO:0000313" key="17">
    <source>
        <dbReference type="Proteomes" id="UP000807825"/>
    </source>
</evidence>
<evidence type="ECO:0000256" key="13">
    <source>
        <dbReference type="ARBA" id="ARBA00023136"/>
    </source>
</evidence>
<dbReference type="PANTHER" id="PTHR43065">
    <property type="entry name" value="SENSOR HISTIDINE KINASE"/>
    <property type="match status" value="1"/>
</dbReference>
<evidence type="ECO:0000259" key="15">
    <source>
        <dbReference type="PROSITE" id="PS50109"/>
    </source>
</evidence>
<evidence type="ECO:0000256" key="3">
    <source>
        <dbReference type="ARBA" id="ARBA00012438"/>
    </source>
</evidence>
<dbReference type="PANTHER" id="PTHR43065:SF46">
    <property type="entry name" value="C4-DICARBOXYLATE TRANSPORT SENSOR PROTEIN DCTB"/>
    <property type="match status" value="1"/>
</dbReference>
<dbReference type="GO" id="GO:0005524">
    <property type="term" value="F:ATP binding"/>
    <property type="evidence" value="ECO:0007669"/>
    <property type="project" value="UniProtKB-KW"/>
</dbReference>
<dbReference type="SMART" id="SM00387">
    <property type="entry name" value="HATPase_c"/>
    <property type="match status" value="1"/>
</dbReference>
<evidence type="ECO:0000256" key="7">
    <source>
        <dbReference type="ARBA" id="ARBA00022692"/>
    </source>
</evidence>
<evidence type="ECO:0000256" key="14">
    <source>
        <dbReference type="SAM" id="Phobius"/>
    </source>
</evidence>
<sequence>MDEKENRNPAYYRKLRSTIALIVIIAAITPLIIISAITRHYFQVSYREKVLSLSGSLISKHKLIVETFLNERLSALRVDAMSYSFQELTRPEFLAQRLAVLQSEYGPSIVDLGVIDDQGTQVAYVGPFKLQGANYSATPWFKEAVRREHYVSDVFRGLRGMPHIVMTFRHEDQGKSWILRCTIDYETFNSLVDKMRIGKTGYAFIVNKAGDFQTKVPPEAKLPREPYVNFLASAGGSQNLTEVVERDDETGNECMNVMTSLKEGDWVLAHFQRCDEAYADLYSARLFAVSTFLLGVAAIIVVAVLLSGRIVKYIIRSDEKNRSMNEQLVQAGKLAALGEMAAGIAHEINNPLGIMLQEAGWIQDLLEDDEQEEQNKEYELTRSLNKIQIQGGRCKEITHKLLSFARKTDPILQNAGINELIEEVAALSEQRARFSNISISTALEENLPSVRVSQSEVQQVLLNLINNSMDAMDSKGGKIKIRSRLDGDQIVVDVSDTGPGIPKANMERIFEPFFTTKPVGKGTGLGLSICYGIMKKMGGQITISSELGHGTTFHVHFPLNEEQNPQS</sequence>
<keyword evidence="4" id="KW-1003">Cell membrane</keyword>
<evidence type="ECO:0000256" key="4">
    <source>
        <dbReference type="ARBA" id="ARBA00022475"/>
    </source>
</evidence>
<proteinExistence type="predicted"/>
<keyword evidence="11 14" id="KW-1133">Transmembrane helix</keyword>
<evidence type="ECO:0000256" key="1">
    <source>
        <dbReference type="ARBA" id="ARBA00000085"/>
    </source>
</evidence>
<keyword evidence="8" id="KW-0547">Nucleotide-binding</keyword>
<evidence type="ECO:0000256" key="9">
    <source>
        <dbReference type="ARBA" id="ARBA00022777"/>
    </source>
</evidence>
<evidence type="ECO:0000256" key="2">
    <source>
        <dbReference type="ARBA" id="ARBA00004651"/>
    </source>
</evidence>
<dbReference type="Gene3D" id="1.10.287.130">
    <property type="match status" value="1"/>
</dbReference>
<dbReference type="SUPFAM" id="SSF47384">
    <property type="entry name" value="Homodimeric domain of signal transducing histidine kinase"/>
    <property type="match status" value="1"/>
</dbReference>
<feature type="transmembrane region" description="Helical" evidence="14">
    <location>
        <begin position="286"/>
        <end position="306"/>
    </location>
</feature>
<dbReference type="InterPro" id="IPR005467">
    <property type="entry name" value="His_kinase_dom"/>
</dbReference>
<evidence type="ECO:0000256" key="8">
    <source>
        <dbReference type="ARBA" id="ARBA00022741"/>
    </source>
</evidence>
<gene>
    <name evidence="16" type="ORF">HY912_18810</name>
</gene>
<comment type="caution">
    <text evidence="16">The sequence shown here is derived from an EMBL/GenBank/DDBJ whole genome shotgun (WGS) entry which is preliminary data.</text>
</comment>